<dbReference type="RefSeq" id="WP_074522037.1">
    <property type="nucleotide sequence ID" value="NZ_FNHZ01000007.1"/>
</dbReference>
<dbReference type="InterPro" id="IPR048279">
    <property type="entry name" value="MdtK-like"/>
</dbReference>
<dbReference type="NCBIfam" id="TIGR00797">
    <property type="entry name" value="matE"/>
    <property type="match status" value="1"/>
</dbReference>
<protein>
    <submittedName>
        <fullName evidence="8">Putative efflux protein, MATE family</fullName>
    </submittedName>
</protein>
<dbReference type="PIRSF" id="PIRSF006603">
    <property type="entry name" value="DinF"/>
    <property type="match status" value="1"/>
</dbReference>
<comment type="subcellular location">
    <subcellularLocation>
        <location evidence="1">Cell membrane</location>
        <topology evidence="1">Multi-pass membrane protein</topology>
    </subcellularLocation>
</comment>
<name>A0A1G9Z443_9FIRM</name>
<evidence type="ECO:0000256" key="1">
    <source>
        <dbReference type="ARBA" id="ARBA00004651"/>
    </source>
</evidence>
<feature type="transmembrane region" description="Helical" evidence="7">
    <location>
        <begin position="21"/>
        <end position="38"/>
    </location>
</feature>
<dbReference type="EMBL" id="FNHZ01000007">
    <property type="protein sequence ID" value="SDN16258.1"/>
    <property type="molecule type" value="Genomic_DNA"/>
</dbReference>
<proteinExistence type="predicted"/>
<gene>
    <name evidence="8" type="ORF">SAMN05216544_2024</name>
</gene>
<feature type="transmembrane region" description="Helical" evidence="7">
    <location>
        <begin position="355"/>
        <end position="374"/>
    </location>
</feature>
<reference evidence="9" key="1">
    <citation type="submission" date="2016-10" db="EMBL/GenBank/DDBJ databases">
        <authorList>
            <person name="Varghese N."/>
            <person name="Submissions S."/>
        </authorList>
    </citation>
    <scope>NUCLEOTIDE SEQUENCE [LARGE SCALE GENOMIC DNA]</scope>
    <source>
        <strain evidence="9">M83</strain>
    </source>
</reference>
<keyword evidence="6 7" id="KW-0472">Membrane</keyword>
<feature type="transmembrane region" description="Helical" evidence="7">
    <location>
        <begin position="99"/>
        <end position="125"/>
    </location>
</feature>
<evidence type="ECO:0000256" key="6">
    <source>
        <dbReference type="ARBA" id="ARBA00023136"/>
    </source>
</evidence>
<evidence type="ECO:0000256" key="2">
    <source>
        <dbReference type="ARBA" id="ARBA00022448"/>
    </source>
</evidence>
<dbReference type="GO" id="GO:0015297">
    <property type="term" value="F:antiporter activity"/>
    <property type="evidence" value="ECO:0007669"/>
    <property type="project" value="InterPro"/>
</dbReference>
<dbReference type="GO" id="GO:0042910">
    <property type="term" value="F:xenobiotic transmembrane transporter activity"/>
    <property type="evidence" value="ECO:0007669"/>
    <property type="project" value="InterPro"/>
</dbReference>
<keyword evidence="9" id="KW-1185">Reference proteome</keyword>
<dbReference type="GO" id="GO:0005886">
    <property type="term" value="C:plasma membrane"/>
    <property type="evidence" value="ECO:0007669"/>
    <property type="project" value="UniProtKB-SubCell"/>
</dbReference>
<feature type="transmembrane region" description="Helical" evidence="7">
    <location>
        <begin position="145"/>
        <end position="165"/>
    </location>
</feature>
<feature type="transmembrane region" description="Helical" evidence="7">
    <location>
        <begin position="386"/>
        <end position="406"/>
    </location>
</feature>
<feature type="transmembrane region" description="Helical" evidence="7">
    <location>
        <begin position="243"/>
        <end position="268"/>
    </location>
</feature>
<dbReference type="PANTHER" id="PTHR43549">
    <property type="entry name" value="MULTIDRUG RESISTANCE PROTEIN YPNP-RELATED"/>
    <property type="match status" value="1"/>
</dbReference>
<dbReference type="CDD" id="cd13138">
    <property type="entry name" value="MATE_yoeA_like"/>
    <property type="match status" value="1"/>
</dbReference>
<evidence type="ECO:0000313" key="8">
    <source>
        <dbReference type="EMBL" id="SDN16258.1"/>
    </source>
</evidence>
<dbReference type="InterPro" id="IPR052031">
    <property type="entry name" value="Membrane_Transporter-Flippase"/>
</dbReference>
<evidence type="ECO:0000256" key="3">
    <source>
        <dbReference type="ARBA" id="ARBA00022475"/>
    </source>
</evidence>
<evidence type="ECO:0000313" key="9">
    <source>
        <dbReference type="Proteomes" id="UP000187651"/>
    </source>
</evidence>
<keyword evidence="3" id="KW-1003">Cell membrane</keyword>
<keyword evidence="2" id="KW-0813">Transport</keyword>
<organism evidence="8 9">
    <name type="scientific">Lachnospira pectinoschiza</name>
    <dbReference type="NCBI Taxonomy" id="28052"/>
    <lineage>
        <taxon>Bacteria</taxon>
        <taxon>Bacillati</taxon>
        <taxon>Bacillota</taxon>
        <taxon>Clostridia</taxon>
        <taxon>Lachnospirales</taxon>
        <taxon>Lachnospiraceae</taxon>
        <taxon>Lachnospira</taxon>
    </lineage>
</organism>
<accession>A0A1G9Z443</accession>
<evidence type="ECO:0000256" key="7">
    <source>
        <dbReference type="SAM" id="Phobius"/>
    </source>
</evidence>
<sequence length="446" mass="48835">MQIEKKSTVKDMTSGNIGKQLILFMIPLLVGNIFQQLYNTIDSIVVGNYVGKDALAAVTSTSPISIMLVGFFMGMSTGAGVIVSQYFGARDEKSLRKSVHTAIMLTIILGFAFMLIGYLITPIMLKLMDTPDSVMADANTYLRTYFLGILGLMLYNMASGILRAVGDSKTPLYILIFSSILNIILDLFFVIVLNLGVAGVAYATIISQFLSAVIVIGMLLLSKDIYSLRLKELRIDMPILKKIVKVGLPAGLQTAIVSFSNVFVQSYINHFGAEAAAAWGVYSRIDAFVILPMQSMGLSITTFVGQNAGAGQKKRIRDGIRIAMIMAIIITTVICIPLVYFAPKIVVLFNKEAQVIAFAALFIRVNELFDIVACTNQIQAGALRGVGNAIVPSIVMIFSFVFFRQIYLKIVSMLTSSIIPIAWGYPAGWICCSIVLFIYFRFNKIA</sequence>
<feature type="transmembrane region" description="Helical" evidence="7">
    <location>
        <begin position="64"/>
        <end position="87"/>
    </location>
</feature>
<feature type="transmembrane region" description="Helical" evidence="7">
    <location>
        <begin position="288"/>
        <end position="310"/>
    </location>
</feature>
<dbReference type="Pfam" id="PF01554">
    <property type="entry name" value="MatE"/>
    <property type="match status" value="2"/>
</dbReference>
<feature type="transmembrane region" description="Helical" evidence="7">
    <location>
        <begin position="418"/>
        <end position="440"/>
    </location>
</feature>
<evidence type="ECO:0000256" key="4">
    <source>
        <dbReference type="ARBA" id="ARBA00022692"/>
    </source>
</evidence>
<keyword evidence="4 7" id="KW-0812">Transmembrane</keyword>
<dbReference type="AlphaFoldDB" id="A0A1G9Z443"/>
<feature type="transmembrane region" description="Helical" evidence="7">
    <location>
        <begin position="172"/>
        <end position="193"/>
    </location>
</feature>
<keyword evidence="5 7" id="KW-1133">Transmembrane helix</keyword>
<feature type="transmembrane region" description="Helical" evidence="7">
    <location>
        <begin position="322"/>
        <end position="343"/>
    </location>
</feature>
<dbReference type="InterPro" id="IPR002528">
    <property type="entry name" value="MATE_fam"/>
</dbReference>
<dbReference type="Proteomes" id="UP000187651">
    <property type="component" value="Unassembled WGS sequence"/>
</dbReference>
<evidence type="ECO:0000256" key="5">
    <source>
        <dbReference type="ARBA" id="ARBA00022989"/>
    </source>
</evidence>
<dbReference type="PANTHER" id="PTHR43549:SF3">
    <property type="entry name" value="MULTIDRUG RESISTANCE PROTEIN YPNP-RELATED"/>
    <property type="match status" value="1"/>
</dbReference>
<feature type="transmembrane region" description="Helical" evidence="7">
    <location>
        <begin position="199"/>
        <end position="222"/>
    </location>
</feature>